<comment type="caution">
    <text evidence="1">The sequence shown here is derived from an EMBL/GenBank/DDBJ whole genome shotgun (WGS) entry which is preliminary data.</text>
</comment>
<evidence type="ECO:0008006" key="3">
    <source>
        <dbReference type="Google" id="ProtNLM"/>
    </source>
</evidence>
<sequence length="216" mass="23609">MDIKYLGHSSFKLQGSKAKVVTDPFDSSIVGIKFPKTDADIVTISHQHADHNSVDLIEGNPLVINIPGEYEKKGVRVTGFDSFHDNEQGKERGKNTIFKIEIDDISVLHCGDLGHTLTNEMIEEIGEVDVLLIPTGGVFTISADEAVVIARAIEPHIVVPMHYNGDGLNQQTFAQLSSVSVFLSAMGGQTVEPSPKLTIKKTDLTEENLRVVVLEF</sequence>
<organism evidence="1 2">
    <name type="scientific">Candidatus Roizmanbacteria bacterium RIFCSPHIGHO2_01_FULL_39_12b</name>
    <dbReference type="NCBI Taxonomy" id="1802030"/>
    <lineage>
        <taxon>Bacteria</taxon>
        <taxon>Candidatus Roizmaniibacteriota</taxon>
    </lineage>
</organism>
<evidence type="ECO:0000313" key="1">
    <source>
        <dbReference type="EMBL" id="OGK16281.1"/>
    </source>
</evidence>
<evidence type="ECO:0000313" key="2">
    <source>
        <dbReference type="Proteomes" id="UP000178372"/>
    </source>
</evidence>
<dbReference type="PANTHER" id="PTHR42967">
    <property type="entry name" value="METAL DEPENDENT HYDROLASE"/>
    <property type="match status" value="1"/>
</dbReference>
<dbReference type="InterPro" id="IPR036866">
    <property type="entry name" value="RibonucZ/Hydroxyglut_hydro"/>
</dbReference>
<name>A0A1F7GBH9_9BACT</name>
<gene>
    <name evidence="1" type="ORF">A2690_02750</name>
</gene>
<dbReference type="Proteomes" id="UP000178372">
    <property type="component" value="Unassembled WGS sequence"/>
</dbReference>
<dbReference type="SUPFAM" id="SSF56281">
    <property type="entry name" value="Metallo-hydrolase/oxidoreductase"/>
    <property type="match status" value="1"/>
</dbReference>
<dbReference type="Pfam" id="PF13483">
    <property type="entry name" value="Lactamase_B_3"/>
    <property type="match status" value="1"/>
</dbReference>
<proteinExistence type="predicted"/>
<accession>A0A1F7GBH9</accession>
<reference evidence="1 2" key="1">
    <citation type="journal article" date="2016" name="Nat. Commun.">
        <title>Thousands of microbial genomes shed light on interconnected biogeochemical processes in an aquifer system.</title>
        <authorList>
            <person name="Anantharaman K."/>
            <person name="Brown C.T."/>
            <person name="Hug L.A."/>
            <person name="Sharon I."/>
            <person name="Castelle C.J."/>
            <person name="Probst A.J."/>
            <person name="Thomas B.C."/>
            <person name="Singh A."/>
            <person name="Wilkins M.J."/>
            <person name="Karaoz U."/>
            <person name="Brodie E.L."/>
            <person name="Williams K.H."/>
            <person name="Hubbard S.S."/>
            <person name="Banfield J.F."/>
        </authorList>
    </citation>
    <scope>NUCLEOTIDE SEQUENCE [LARGE SCALE GENOMIC DNA]</scope>
</reference>
<dbReference type="Gene3D" id="3.60.15.10">
    <property type="entry name" value="Ribonuclease Z/Hydroxyacylglutathione hydrolase-like"/>
    <property type="match status" value="1"/>
</dbReference>
<dbReference type="EMBL" id="MFZF01000018">
    <property type="protein sequence ID" value="OGK16281.1"/>
    <property type="molecule type" value="Genomic_DNA"/>
</dbReference>
<dbReference type="AlphaFoldDB" id="A0A1F7GBH9"/>
<protein>
    <recommendedName>
        <fullName evidence="3">Lactamase</fullName>
    </recommendedName>
</protein>
<dbReference type="PANTHER" id="PTHR42967:SF1">
    <property type="entry name" value="MBL FOLD METALLO-HYDROLASE"/>
    <property type="match status" value="1"/>
</dbReference>